<dbReference type="GO" id="GO:0005096">
    <property type="term" value="F:GTPase activator activity"/>
    <property type="evidence" value="ECO:0007669"/>
    <property type="project" value="TreeGrafter"/>
</dbReference>
<proteinExistence type="predicted"/>
<protein>
    <submittedName>
        <fullName evidence="3">GTPase-activating protein</fullName>
    </submittedName>
</protein>
<feature type="domain" description="Rab-GAP TBC" evidence="2">
    <location>
        <begin position="40"/>
        <end position="330"/>
    </location>
</feature>
<gene>
    <name evidence="3" type="ORF">DAKH74_034030</name>
</gene>
<feature type="transmembrane region" description="Helical" evidence="1">
    <location>
        <begin position="329"/>
        <end position="347"/>
    </location>
</feature>
<dbReference type="PANTHER" id="PTHR22957">
    <property type="entry name" value="TBC1 DOMAIN FAMILY MEMBER GTPASE-ACTIVATING PROTEIN"/>
    <property type="match status" value="1"/>
</dbReference>
<comment type="caution">
    <text evidence="3">The sequence shown here is derived from an EMBL/GenBank/DDBJ whole genome shotgun (WGS) entry which is preliminary data.</text>
</comment>
<keyword evidence="4" id="KW-1185">Reference proteome</keyword>
<dbReference type="AlphaFoldDB" id="A0AAV5S0E6"/>
<evidence type="ECO:0000259" key="2">
    <source>
        <dbReference type="PROSITE" id="PS50086"/>
    </source>
</evidence>
<reference evidence="3 4" key="1">
    <citation type="journal article" date="2023" name="Elife">
        <title>Identification of key yeast species and microbe-microbe interactions impacting larval growth of Drosophila in the wild.</title>
        <authorList>
            <person name="Mure A."/>
            <person name="Sugiura Y."/>
            <person name="Maeda R."/>
            <person name="Honda K."/>
            <person name="Sakurai N."/>
            <person name="Takahashi Y."/>
            <person name="Watada M."/>
            <person name="Katoh T."/>
            <person name="Gotoh A."/>
            <person name="Gotoh Y."/>
            <person name="Taniguchi I."/>
            <person name="Nakamura K."/>
            <person name="Hayashi T."/>
            <person name="Katayama T."/>
            <person name="Uemura T."/>
            <person name="Hattori Y."/>
        </authorList>
    </citation>
    <scope>NUCLEOTIDE SEQUENCE [LARGE SCALE GENOMIC DNA]</scope>
    <source>
        <strain evidence="3 4">KH-74</strain>
    </source>
</reference>
<name>A0AAV5S0E6_MAUHU</name>
<dbReference type="InterPro" id="IPR035969">
    <property type="entry name" value="Rab-GAP_TBC_sf"/>
</dbReference>
<keyword evidence="1" id="KW-1133">Transmembrane helix</keyword>
<dbReference type="SUPFAM" id="SSF47923">
    <property type="entry name" value="Ypt/Rab-GAP domain of gyp1p"/>
    <property type="match status" value="2"/>
</dbReference>
<evidence type="ECO:0000256" key="1">
    <source>
        <dbReference type="SAM" id="Phobius"/>
    </source>
</evidence>
<dbReference type="Gene3D" id="1.10.472.80">
    <property type="entry name" value="Ypt/Rab-GAP domain of gyp1p, domain 3"/>
    <property type="match status" value="1"/>
</dbReference>
<evidence type="ECO:0000313" key="4">
    <source>
        <dbReference type="Proteomes" id="UP001377567"/>
    </source>
</evidence>
<dbReference type="Pfam" id="PF00566">
    <property type="entry name" value="RabGAP-TBC"/>
    <property type="match status" value="1"/>
</dbReference>
<keyword evidence="1" id="KW-0472">Membrane</keyword>
<dbReference type="PROSITE" id="PS50086">
    <property type="entry name" value="TBC_RABGAP"/>
    <property type="match status" value="1"/>
</dbReference>
<accession>A0AAV5S0E6</accession>
<dbReference type="SMART" id="SM00164">
    <property type="entry name" value="TBC"/>
    <property type="match status" value="1"/>
</dbReference>
<evidence type="ECO:0000313" key="3">
    <source>
        <dbReference type="EMBL" id="GMM56787.1"/>
    </source>
</evidence>
<dbReference type="EMBL" id="BTGD01000010">
    <property type="protein sequence ID" value="GMM56787.1"/>
    <property type="molecule type" value="Genomic_DNA"/>
</dbReference>
<keyword evidence="1" id="KW-0812">Transmembrane</keyword>
<organism evidence="3 4">
    <name type="scientific">Maudiozyma humilis</name>
    <name type="common">Sour dough yeast</name>
    <name type="synonym">Kazachstania humilis</name>
    <dbReference type="NCBI Taxonomy" id="51915"/>
    <lineage>
        <taxon>Eukaryota</taxon>
        <taxon>Fungi</taxon>
        <taxon>Dikarya</taxon>
        <taxon>Ascomycota</taxon>
        <taxon>Saccharomycotina</taxon>
        <taxon>Saccharomycetes</taxon>
        <taxon>Saccharomycetales</taxon>
        <taxon>Saccharomycetaceae</taxon>
        <taxon>Maudiozyma</taxon>
    </lineage>
</organism>
<dbReference type="InterPro" id="IPR000195">
    <property type="entry name" value="Rab-GAP-TBC_dom"/>
</dbReference>
<dbReference type="Proteomes" id="UP001377567">
    <property type="component" value="Unassembled WGS sequence"/>
</dbReference>
<sequence>MQDFRQRVIRLYSTREQLIQQGVWEGGLYRAGDGDSSSIEVCAADRAWVWRSLLLNPEDDDAGEAGAGSPRYISQDAILSGAVGSLVPVPMLSSGSSESAAAVTNVHNSVSPVRRLVNGVRKLTPKETVVHPLDSVESVPAPDETGMSLADTLEIVDLDLSRLMLADIFQKPAVHALMRKIMYNYLLLDSRRGRGESSVNSAQDTPPLFHYRQGYHEVLGVVYLQFAAEDGDIPPESVRFVLYIFAKLMQPLAAHFYVEKNLLYWETHTFSRMLKLAAPDLHAAFYPHNSQAETHPHNLIWLIRWTRLLFLRELSLKETLVVWDHALTFAYPLEVFVAAVIVAVLVSRRRDIAAMLRDADADADDLIEYMLQFGRAGKPIGVLKVCALARKLCDAWECGQYRELRGCCEAFAREHDVDPNRKRLEDRLRRGVRRSLAQGPV</sequence>